<evidence type="ECO:0000256" key="8">
    <source>
        <dbReference type="ARBA" id="ARBA00023163"/>
    </source>
</evidence>
<dbReference type="PANTHER" id="PTHR47222:SF5">
    <property type="entry name" value="LOW QUALITY PROTEIN: ZINC FINGER PROTEIN 532-LIKE"/>
    <property type="match status" value="1"/>
</dbReference>
<dbReference type="Pfam" id="PF16622">
    <property type="entry name" value="zf-C2H2_11"/>
    <property type="match status" value="1"/>
</dbReference>
<dbReference type="AlphaFoldDB" id="H2Z287"/>
<dbReference type="SUPFAM" id="SSF57667">
    <property type="entry name" value="beta-beta-alpha zinc fingers"/>
    <property type="match status" value="4"/>
</dbReference>
<dbReference type="GO" id="GO:0008270">
    <property type="term" value="F:zinc ion binding"/>
    <property type="evidence" value="ECO:0007669"/>
    <property type="project" value="UniProtKB-KW"/>
</dbReference>
<feature type="domain" description="C2H2-type" evidence="12">
    <location>
        <begin position="68"/>
        <end position="92"/>
    </location>
</feature>
<keyword evidence="5" id="KW-0862">Zinc</keyword>
<dbReference type="GO" id="GO:0003677">
    <property type="term" value="F:DNA binding"/>
    <property type="evidence" value="ECO:0007669"/>
    <property type="project" value="UniProtKB-KW"/>
</dbReference>
<evidence type="ECO:0000256" key="11">
    <source>
        <dbReference type="SAM" id="MobiDB-lite"/>
    </source>
</evidence>
<feature type="compositionally biased region" description="Polar residues" evidence="11">
    <location>
        <begin position="369"/>
        <end position="381"/>
    </location>
</feature>
<organism evidence="13 14">
    <name type="scientific">Ciona savignyi</name>
    <name type="common">Pacific transparent sea squirt</name>
    <dbReference type="NCBI Taxonomy" id="51511"/>
    <lineage>
        <taxon>Eukaryota</taxon>
        <taxon>Metazoa</taxon>
        <taxon>Chordata</taxon>
        <taxon>Tunicata</taxon>
        <taxon>Ascidiacea</taxon>
        <taxon>Phlebobranchia</taxon>
        <taxon>Cionidae</taxon>
        <taxon>Ciona</taxon>
    </lineage>
</organism>
<dbReference type="InterPro" id="IPR041697">
    <property type="entry name" value="Znf-C2H2_11"/>
</dbReference>
<dbReference type="GO" id="GO:0005634">
    <property type="term" value="C:nucleus"/>
    <property type="evidence" value="ECO:0007669"/>
    <property type="project" value="UniProtKB-SubCell"/>
</dbReference>
<evidence type="ECO:0000256" key="4">
    <source>
        <dbReference type="ARBA" id="ARBA00022771"/>
    </source>
</evidence>
<keyword evidence="2" id="KW-0479">Metal-binding</keyword>
<dbReference type="eggNOG" id="KOG1721">
    <property type="taxonomic scope" value="Eukaryota"/>
</dbReference>
<keyword evidence="8" id="KW-0804">Transcription</keyword>
<keyword evidence="7" id="KW-0238">DNA-binding</keyword>
<feature type="compositionally biased region" description="Basic and acidic residues" evidence="11">
    <location>
        <begin position="200"/>
        <end position="209"/>
    </location>
</feature>
<comment type="subcellular location">
    <subcellularLocation>
        <location evidence="1">Nucleus</location>
    </subcellularLocation>
</comment>
<feature type="domain" description="C2H2-type" evidence="12">
    <location>
        <begin position="291"/>
        <end position="319"/>
    </location>
</feature>
<feature type="compositionally biased region" description="Basic and acidic residues" evidence="11">
    <location>
        <begin position="229"/>
        <end position="239"/>
    </location>
</feature>
<evidence type="ECO:0000256" key="6">
    <source>
        <dbReference type="ARBA" id="ARBA00023015"/>
    </source>
</evidence>
<dbReference type="HOGENOM" id="CLU_019760_0_0_1"/>
<dbReference type="InterPro" id="IPR013087">
    <property type="entry name" value="Znf_C2H2_type"/>
</dbReference>
<feature type="domain" description="C2H2-type" evidence="12">
    <location>
        <begin position="7"/>
        <end position="34"/>
    </location>
</feature>
<dbReference type="InterPro" id="IPR036236">
    <property type="entry name" value="Znf_C2H2_sf"/>
</dbReference>
<reference evidence="13" key="2">
    <citation type="submission" date="2025-08" db="UniProtKB">
        <authorList>
            <consortium name="Ensembl"/>
        </authorList>
    </citation>
    <scope>IDENTIFICATION</scope>
</reference>
<name>H2Z287_CIOSA</name>
<feature type="compositionally biased region" description="Low complexity" evidence="11">
    <location>
        <begin position="241"/>
        <end position="250"/>
    </location>
</feature>
<feature type="domain" description="C2H2-type" evidence="12">
    <location>
        <begin position="170"/>
        <end position="198"/>
    </location>
</feature>
<evidence type="ECO:0000256" key="10">
    <source>
        <dbReference type="PROSITE-ProRule" id="PRU00042"/>
    </source>
</evidence>
<keyword evidence="14" id="KW-1185">Reference proteome</keyword>
<evidence type="ECO:0000256" key="2">
    <source>
        <dbReference type="ARBA" id="ARBA00022723"/>
    </source>
</evidence>
<dbReference type="GeneTree" id="ENSGT00940000156524"/>
<dbReference type="PANTHER" id="PTHR47222">
    <property type="entry name" value="ZINC FINGER PROTEIN 532-RELATED"/>
    <property type="match status" value="1"/>
</dbReference>
<dbReference type="InterPro" id="IPR045914">
    <property type="entry name" value="Zn532-like"/>
</dbReference>
<evidence type="ECO:0000259" key="12">
    <source>
        <dbReference type="PROSITE" id="PS50157"/>
    </source>
</evidence>
<feature type="region of interest" description="Disordered" evidence="11">
    <location>
        <begin position="369"/>
        <end position="397"/>
    </location>
</feature>
<reference evidence="14" key="1">
    <citation type="submission" date="2003-08" db="EMBL/GenBank/DDBJ databases">
        <authorList>
            <person name="Birren B."/>
            <person name="Nusbaum C."/>
            <person name="Abebe A."/>
            <person name="Abouelleil A."/>
            <person name="Adekoya E."/>
            <person name="Ait-zahra M."/>
            <person name="Allen N."/>
            <person name="Allen T."/>
            <person name="An P."/>
            <person name="Anderson M."/>
            <person name="Anderson S."/>
            <person name="Arachchi H."/>
            <person name="Armbruster J."/>
            <person name="Bachantsang P."/>
            <person name="Baldwin J."/>
            <person name="Barry A."/>
            <person name="Bayul T."/>
            <person name="Blitshsteyn B."/>
            <person name="Bloom T."/>
            <person name="Blye J."/>
            <person name="Boguslavskiy L."/>
            <person name="Borowsky M."/>
            <person name="Boukhgalter B."/>
            <person name="Brunache A."/>
            <person name="Butler J."/>
            <person name="Calixte N."/>
            <person name="Calvo S."/>
            <person name="Camarata J."/>
            <person name="Campo K."/>
            <person name="Chang J."/>
            <person name="Cheshatsang Y."/>
            <person name="Citroen M."/>
            <person name="Collymore A."/>
            <person name="Considine T."/>
            <person name="Cook A."/>
            <person name="Cooke P."/>
            <person name="Corum B."/>
            <person name="Cuomo C."/>
            <person name="David R."/>
            <person name="Dawoe T."/>
            <person name="Degray S."/>
            <person name="Dodge S."/>
            <person name="Dooley K."/>
            <person name="Dorje P."/>
            <person name="Dorjee K."/>
            <person name="Dorris L."/>
            <person name="Duffey N."/>
            <person name="Dupes A."/>
            <person name="Elkins T."/>
            <person name="Engels R."/>
            <person name="Erickson J."/>
            <person name="Farina A."/>
            <person name="Faro S."/>
            <person name="Ferreira P."/>
            <person name="Fischer H."/>
            <person name="Fitzgerald M."/>
            <person name="Foley K."/>
            <person name="Gage D."/>
            <person name="Galagan J."/>
            <person name="Gearin G."/>
            <person name="Gnerre S."/>
            <person name="Gnirke A."/>
            <person name="Goyette A."/>
            <person name="Graham J."/>
            <person name="Grandbois E."/>
            <person name="Gyaltsen K."/>
            <person name="Hafez N."/>
            <person name="Hagopian D."/>
            <person name="Hagos B."/>
            <person name="Hall J."/>
            <person name="Hatcher B."/>
            <person name="Heller A."/>
            <person name="Higgins H."/>
            <person name="Honan T."/>
            <person name="Horn A."/>
            <person name="Houde N."/>
            <person name="Hughes L."/>
            <person name="Hulme W."/>
            <person name="Husby E."/>
            <person name="Iliev I."/>
            <person name="Jaffe D."/>
            <person name="Jones C."/>
            <person name="Kamal M."/>
            <person name="Kamat A."/>
            <person name="Kamvysselis M."/>
            <person name="Karlsson E."/>
            <person name="Kells C."/>
            <person name="Kieu A."/>
            <person name="Kisner P."/>
            <person name="Kodira C."/>
            <person name="Kulbokas E."/>
            <person name="Labutti K."/>
            <person name="Lama D."/>
            <person name="Landers T."/>
            <person name="Leger J."/>
            <person name="Levine S."/>
            <person name="Lewis D."/>
            <person name="Lewis T."/>
            <person name="Lindblad-toh K."/>
            <person name="Liu X."/>
            <person name="Lokyitsang T."/>
            <person name="Lokyitsang Y."/>
            <person name="Lucien O."/>
            <person name="Lui A."/>
            <person name="Ma L.J."/>
            <person name="Mabbitt R."/>
            <person name="Macdonald J."/>
            <person name="Maclean C."/>
            <person name="Major J."/>
            <person name="Manning J."/>
            <person name="Marabella R."/>
            <person name="Maru K."/>
            <person name="Matthews C."/>
            <person name="Mauceli E."/>
            <person name="Mccarthy M."/>
            <person name="Mcdonough S."/>
            <person name="Mcghee T."/>
            <person name="Meldrim J."/>
            <person name="Meneus L."/>
            <person name="Mesirov J."/>
            <person name="Mihalev A."/>
            <person name="Mihova T."/>
            <person name="Mikkelsen T."/>
            <person name="Mlenga V."/>
            <person name="Moru K."/>
            <person name="Mozes J."/>
            <person name="Mulrain L."/>
            <person name="Munson G."/>
            <person name="Naylor J."/>
            <person name="Newes C."/>
            <person name="Nguyen C."/>
            <person name="Nguyen N."/>
            <person name="Nguyen T."/>
            <person name="Nicol R."/>
            <person name="Nielsen C."/>
            <person name="Nizzari M."/>
            <person name="Norbu C."/>
            <person name="Norbu N."/>
            <person name="O'donnell P."/>
            <person name="Okoawo O."/>
            <person name="O'leary S."/>
            <person name="Omotosho B."/>
            <person name="O'neill K."/>
            <person name="Osman S."/>
            <person name="Parker S."/>
            <person name="Perrin D."/>
            <person name="Phunkhang P."/>
            <person name="Piqani B."/>
            <person name="Purcell S."/>
            <person name="Rachupka T."/>
            <person name="Ramasamy U."/>
            <person name="Rameau R."/>
            <person name="Ray V."/>
            <person name="Raymond C."/>
            <person name="Retta R."/>
            <person name="Richardson S."/>
            <person name="Rise C."/>
            <person name="Rodriguez J."/>
            <person name="Rogers J."/>
            <person name="Rogov P."/>
            <person name="Rutman M."/>
            <person name="Schupbach R."/>
            <person name="Seaman C."/>
            <person name="Settipalli S."/>
            <person name="Sharpe T."/>
            <person name="Sheridan J."/>
            <person name="Sherpa N."/>
            <person name="Shi J."/>
            <person name="Smirnov S."/>
            <person name="Smith C."/>
            <person name="Sougnez C."/>
            <person name="Spencer B."/>
            <person name="Stalker J."/>
            <person name="Stange-thomann N."/>
            <person name="Stavropoulos S."/>
            <person name="Stetson K."/>
            <person name="Stone C."/>
            <person name="Stone S."/>
            <person name="Stubbs M."/>
            <person name="Talamas J."/>
            <person name="Tchuinga P."/>
            <person name="Tenzing P."/>
            <person name="Tesfaye S."/>
            <person name="Theodore J."/>
            <person name="Thoulutsang Y."/>
            <person name="Topham K."/>
            <person name="Towey S."/>
            <person name="Tsamla T."/>
            <person name="Tsomo N."/>
            <person name="Vallee D."/>
            <person name="Vassiliev H."/>
            <person name="Venkataraman V."/>
            <person name="Vinson J."/>
            <person name="Vo A."/>
            <person name="Wade C."/>
            <person name="Wang S."/>
            <person name="Wangchuk T."/>
            <person name="Wangdi T."/>
            <person name="Whittaker C."/>
            <person name="Wilkinson J."/>
            <person name="Wu Y."/>
            <person name="Wyman D."/>
            <person name="Yadav S."/>
            <person name="Yang S."/>
            <person name="Yang X."/>
            <person name="Yeager S."/>
            <person name="Yee E."/>
            <person name="Young G."/>
            <person name="Zainoun J."/>
            <person name="Zembeck L."/>
            <person name="Zimmer A."/>
            <person name="Zody M."/>
            <person name="Lander E."/>
        </authorList>
    </citation>
    <scope>NUCLEOTIDE SEQUENCE [LARGE SCALE GENOMIC DNA]</scope>
</reference>
<dbReference type="PROSITE" id="PS50157">
    <property type="entry name" value="ZINC_FINGER_C2H2_2"/>
    <property type="match status" value="6"/>
</dbReference>
<proteinExistence type="predicted"/>
<accession>H2Z287</accession>
<dbReference type="PROSITE" id="PS00028">
    <property type="entry name" value="ZINC_FINGER_C2H2_1"/>
    <property type="match status" value="7"/>
</dbReference>
<dbReference type="FunCoup" id="H2Z287">
    <property type="interactions" value="67"/>
</dbReference>
<dbReference type="STRING" id="51511.ENSCSAVP00000011699"/>
<keyword evidence="3" id="KW-0677">Repeat</keyword>
<feature type="domain" description="C2H2-type" evidence="12">
    <location>
        <begin position="96"/>
        <end position="124"/>
    </location>
</feature>
<protein>
    <recommendedName>
        <fullName evidence="12">C2H2-type domain-containing protein</fullName>
    </recommendedName>
</protein>
<dbReference type="Pfam" id="PF00096">
    <property type="entry name" value="zf-C2H2"/>
    <property type="match status" value="1"/>
</dbReference>
<evidence type="ECO:0000256" key="9">
    <source>
        <dbReference type="ARBA" id="ARBA00023242"/>
    </source>
</evidence>
<dbReference type="Pfam" id="PF12874">
    <property type="entry name" value="zf-met"/>
    <property type="match status" value="1"/>
</dbReference>
<dbReference type="SMART" id="SM00355">
    <property type="entry name" value="ZnF_C2H2"/>
    <property type="match status" value="11"/>
</dbReference>
<dbReference type="FunFam" id="3.30.160.60:FF:000446">
    <property type="entry name" value="Zinc finger protein"/>
    <property type="match status" value="1"/>
</dbReference>
<feature type="region of interest" description="Disordered" evidence="11">
    <location>
        <begin position="200"/>
        <end position="281"/>
    </location>
</feature>
<dbReference type="Ensembl" id="ENSCSAVT00000011835.1">
    <property type="protein sequence ID" value="ENSCSAVP00000011699.1"/>
    <property type="gene ID" value="ENSCSAVG00000006854.1"/>
</dbReference>
<dbReference type="OMA" id="YSHAYTQ"/>
<evidence type="ECO:0000256" key="5">
    <source>
        <dbReference type="ARBA" id="ARBA00022833"/>
    </source>
</evidence>
<feature type="domain" description="C2H2-type" evidence="12">
    <location>
        <begin position="545"/>
        <end position="567"/>
    </location>
</feature>
<keyword evidence="9" id="KW-0539">Nucleus</keyword>
<keyword evidence="4 10" id="KW-0863">Zinc-finger</keyword>
<evidence type="ECO:0000256" key="7">
    <source>
        <dbReference type="ARBA" id="ARBA00023125"/>
    </source>
</evidence>
<evidence type="ECO:0000256" key="3">
    <source>
        <dbReference type="ARBA" id="ARBA00022737"/>
    </source>
</evidence>
<evidence type="ECO:0000313" key="13">
    <source>
        <dbReference type="Ensembl" id="ENSCSAVP00000011699.1"/>
    </source>
</evidence>
<dbReference type="InParanoid" id="H2Z287"/>
<reference evidence="13" key="3">
    <citation type="submission" date="2025-09" db="UniProtKB">
        <authorList>
            <consortium name="Ensembl"/>
        </authorList>
    </citation>
    <scope>IDENTIFICATION</scope>
</reference>
<dbReference type="Proteomes" id="UP000007875">
    <property type="component" value="Unassembled WGS sequence"/>
</dbReference>
<keyword evidence="6" id="KW-0805">Transcription regulation</keyword>
<dbReference type="Gene3D" id="3.30.160.60">
    <property type="entry name" value="Classic Zinc Finger"/>
    <property type="match status" value="6"/>
</dbReference>
<evidence type="ECO:0000313" key="14">
    <source>
        <dbReference type="Proteomes" id="UP000007875"/>
    </source>
</evidence>
<sequence>MRAVEKYTCDMCRLDLPNRCSYVAHMRMHKRAPPHVCPECGQCFNENGMEFNMHMRVDCLHLSRVSCFKCKLCNVTFVSDDQLRNHLRIKHAQVFYKCRECPMAFKTISNISNHQRNVHNQTPEPTNTLKTIYKCPLCDTVFTDCNHSQQLFVLHKHFDSHISSLRITAYKCYLCSQVFEDKQVLSDHLRTSHESLDAKQLDINIDHPRHASSPVEGKKGTTTKPHGAKKSDERVDENVRSPSSSNKSSKLPFKIRFKGLRPQSPEDSESKISGKSSKKGAILVKRGKKSYHCAECDKVFLSSHSRSSHVRTVHRGIRALYCCPHCTDEPIKYAKRISLVKHLLKVHDIQAVGTSDVRIVRTFIPRSNAPRSNIQLNNQPSHAKGERRFPRKKVTTRRWRKDELESDVSLGEVDETDHLPSDLAPTDDGIEDFDVSSLHLPHLYSCSKCDFQHEDRLHFQDHIVTHQPIEAVGTAAALTMVQCSECGLFFASNVSKDKHLFIKHKIKNRKLLELYDAQLRLKGNMTSQSEEGDDGSTRSTGEKCHRCTVCFRKFDADSELRTHMRTHGLAFVRSKHP</sequence>
<evidence type="ECO:0000256" key="1">
    <source>
        <dbReference type="ARBA" id="ARBA00004123"/>
    </source>
</evidence>